<name>A0A3R9L0F5_9VIBR</name>
<dbReference type="OrthoDB" id="9801669at2"/>
<keyword evidence="2" id="KW-0808">Transferase</keyword>
<reference evidence="2 3" key="1">
    <citation type="submission" date="2018-12" db="EMBL/GenBank/DDBJ databases">
        <title>Genomic taxonomy of the Vibrionaceae family.</title>
        <authorList>
            <person name="Gomez-Gil B."/>
            <person name="Enciso-Ibarra K."/>
        </authorList>
    </citation>
    <scope>NUCLEOTIDE SEQUENCE [LARGE SCALE GENOMIC DNA]</scope>
    <source>
        <strain evidence="2 3">CAIM 594</strain>
    </source>
</reference>
<dbReference type="EMBL" id="RSFA01000081">
    <property type="protein sequence ID" value="RSD30145.1"/>
    <property type="molecule type" value="Genomic_DNA"/>
</dbReference>
<dbReference type="Gene3D" id="3.40.630.30">
    <property type="match status" value="1"/>
</dbReference>
<dbReference type="RefSeq" id="WP_125322629.1">
    <property type="nucleotide sequence ID" value="NZ_AP024890.1"/>
</dbReference>
<sequence length="70" mass="7935">MNVLSGHGYATTMCREVLRYTIDIGYKGNVWAGVHAWNKGSIAVLSKLGFKQVERQNDLIKEFHLQIKSL</sequence>
<dbReference type="AlphaFoldDB" id="A0A3R9L0F5"/>
<evidence type="ECO:0000313" key="2">
    <source>
        <dbReference type="EMBL" id="RSD30145.1"/>
    </source>
</evidence>
<evidence type="ECO:0000259" key="1">
    <source>
        <dbReference type="Pfam" id="PF13302"/>
    </source>
</evidence>
<dbReference type="SUPFAM" id="SSF55729">
    <property type="entry name" value="Acyl-CoA N-acyltransferases (Nat)"/>
    <property type="match status" value="1"/>
</dbReference>
<dbReference type="GO" id="GO:0016747">
    <property type="term" value="F:acyltransferase activity, transferring groups other than amino-acyl groups"/>
    <property type="evidence" value="ECO:0007669"/>
    <property type="project" value="InterPro"/>
</dbReference>
<organism evidence="2 3">
    <name type="scientific">Vibrio pectenicida</name>
    <dbReference type="NCBI Taxonomy" id="62763"/>
    <lineage>
        <taxon>Bacteria</taxon>
        <taxon>Pseudomonadati</taxon>
        <taxon>Pseudomonadota</taxon>
        <taxon>Gammaproteobacteria</taxon>
        <taxon>Vibrionales</taxon>
        <taxon>Vibrionaceae</taxon>
        <taxon>Vibrio</taxon>
    </lineage>
</organism>
<accession>A0A3R9L0F5</accession>
<protein>
    <submittedName>
        <fullName evidence="2">N-acetyltransferase</fullName>
    </submittedName>
</protein>
<dbReference type="InterPro" id="IPR000182">
    <property type="entry name" value="GNAT_dom"/>
</dbReference>
<gene>
    <name evidence="2" type="ORF">EJA03_15460</name>
</gene>
<dbReference type="Pfam" id="PF13302">
    <property type="entry name" value="Acetyltransf_3"/>
    <property type="match status" value="1"/>
</dbReference>
<dbReference type="Proteomes" id="UP000269041">
    <property type="component" value="Unassembled WGS sequence"/>
</dbReference>
<keyword evidence="3" id="KW-1185">Reference proteome</keyword>
<feature type="domain" description="N-acetyltransferase" evidence="1">
    <location>
        <begin position="5"/>
        <end position="51"/>
    </location>
</feature>
<evidence type="ECO:0000313" key="3">
    <source>
        <dbReference type="Proteomes" id="UP000269041"/>
    </source>
</evidence>
<dbReference type="InterPro" id="IPR016181">
    <property type="entry name" value="Acyl_CoA_acyltransferase"/>
</dbReference>
<comment type="caution">
    <text evidence="2">The sequence shown here is derived from an EMBL/GenBank/DDBJ whole genome shotgun (WGS) entry which is preliminary data.</text>
</comment>
<proteinExistence type="predicted"/>